<dbReference type="InterPro" id="IPR000182">
    <property type="entry name" value="GNAT_dom"/>
</dbReference>
<feature type="domain" description="N-acetyltransferase" evidence="3">
    <location>
        <begin position="2"/>
        <end position="146"/>
    </location>
</feature>
<evidence type="ECO:0000256" key="2">
    <source>
        <dbReference type="ARBA" id="ARBA00023315"/>
    </source>
</evidence>
<dbReference type="PANTHER" id="PTHR43877">
    <property type="entry name" value="AMINOALKYLPHOSPHONATE N-ACETYLTRANSFERASE-RELATED-RELATED"/>
    <property type="match status" value="1"/>
</dbReference>
<dbReference type="Proteomes" id="UP000273500">
    <property type="component" value="Unassembled WGS sequence"/>
</dbReference>
<organism evidence="4 5">
    <name type="scientific">Hymenobacter rigui</name>
    <dbReference type="NCBI Taxonomy" id="334424"/>
    <lineage>
        <taxon>Bacteria</taxon>
        <taxon>Pseudomonadati</taxon>
        <taxon>Bacteroidota</taxon>
        <taxon>Cytophagia</taxon>
        <taxon>Cytophagales</taxon>
        <taxon>Hymenobacteraceae</taxon>
        <taxon>Hymenobacter</taxon>
    </lineage>
</organism>
<evidence type="ECO:0000313" key="5">
    <source>
        <dbReference type="Proteomes" id="UP000273500"/>
    </source>
</evidence>
<keyword evidence="5" id="KW-1185">Reference proteome</keyword>
<reference evidence="4 5" key="1">
    <citation type="submission" date="2018-12" db="EMBL/GenBank/DDBJ databases">
        <authorList>
            <person name="Feng G."/>
            <person name="Zhu H."/>
        </authorList>
    </citation>
    <scope>NUCLEOTIDE SEQUENCE [LARGE SCALE GENOMIC DNA]</scope>
    <source>
        <strain evidence="4 5">KCTC 12533</strain>
    </source>
</reference>
<gene>
    <name evidence="4" type="ORF">EI291_01575</name>
</gene>
<dbReference type="EMBL" id="RWIT01000001">
    <property type="protein sequence ID" value="RSK51034.1"/>
    <property type="molecule type" value="Genomic_DNA"/>
</dbReference>
<dbReference type="InterPro" id="IPR050832">
    <property type="entry name" value="Bact_Acetyltransf"/>
</dbReference>
<evidence type="ECO:0000256" key="1">
    <source>
        <dbReference type="ARBA" id="ARBA00022679"/>
    </source>
</evidence>
<dbReference type="GO" id="GO:0016747">
    <property type="term" value="F:acyltransferase activity, transferring groups other than amino-acyl groups"/>
    <property type="evidence" value="ECO:0007669"/>
    <property type="project" value="InterPro"/>
</dbReference>
<dbReference type="RefSeq" id="WP_125417511.1">
    <property type="nucleotide sequence ID" value="NZ_RWIT01000001.1"/>
</dbReference>
<dbReference type="SUPFAM" id="SSF55729">
    <property type="entry name" value="Acyl-CoA N-acyltransferases (Nat)"/>
    <property type="match status" value="1"/>
</dbReference>
<accession>A0A3R9NNE1</accession>
<name>A0A3R9NNE1_9BACT</name>
<comment type="caution">
    <text evidence="4">The sequence shown here is derived from an EMBL/GenBank/DDBJ whole genome shotgun (WGS) entry which is preliminary data.</text>
</comment>
<dbReference type="InterPro" id="IPR016181">
    <property type="entry name" value="Acyl_CoA_acyltransferase"/>
</dbReference>
<keyword evidence="2" id="KW-0012">Acyltransferase</keyword>
<evidence type="ECO:0000259" key="3">
    <source>
        <dbReference type="PROSITE" id="PS51186"/>
    </source>
</evidence>
<proteinExistence type="predicted"/>
<dbReference type="Gene3D" id="3.40.630.30">
    <property type="match status" value="1"/>
</dbReference>
<dbReference type="CDD" id="cd04301">
    <property type="entry name" value="NAT_SF"/>
    <property type="match status" value="1"/>
</dbReference>
<dbReference type="AlphaFoldDB" id="A0A3R9NNE1"/>
<evidence type="ECO:0000313" key="4">
    <source>
        <dbReference type="EMBL" id="RSK51034.1"/>
    </source>
</evidence>
<sequence>MPVNSPQTPPEWTTYYHLRYTVLRQPWQQPEGSERADDDDDATTTHALLLAPEGYATGVGRLHPSGPAQGQIRFMAVHPAWQARGVGRQVLEYLEAAARQQGLTELVLHAREAAVPFYERMGYTVEAPSHTLFGSIPHFLMRKALV</sequence>
<dbReference type="PROSITE" id="PS51186">
    <property type="entry name" value="GNAT"/>
    <property type="match status" value="1"/>
</dbReference>
<protein>
    <submittedName>
        <fullName evidence="4">N-acetyltransferase</fullName>
    </submittedName>
</protein>
<keyword evidence="1 4" id="KW-0808">Transferase</keyword>
<dbReference type="Pfam" id="PF00583">
    <property type="entry name" value="Acetyltransf_1"/>
    <property type="match status" value="1"/>
</dbReference>
<dbReference type="OrthoDB" id="2352823at2"/>